<organism evidence="2 3">
    <name type="scientific">Rotaria magnacalcarata</name>
    <dbReference type="NCBI Taxonomy" id="392030"/>
    <lineage>
        <taxon>Eukaryota</taxon>
        <taxon>Metazoa</taxon>
        <taxon>Spiralia</taxon>
        <taxon>Gnathifera</taxon>
        <taxon>Rotifera</taxon>
        <taxon>Eurotatoria</taxon>
        <taxon>Bdelloidea</taxon>
        <taxon>Philodinida</taxon>
        <taxon>Philodinidae</taxon>
        <taxon>Rotaria</taxon>
    </lineage>
</organism>
<feature type="non-terminal residue" evidence="2">
    <location>
        <position position="1"/>
    </location>
</feature>
<evidence type="ECO:0000313" key="3">
    <source>
        <dbReference type="Proteomes" id="UP000676336"/>
    </source>
</evidence>
<dbReference type="AlphaFoldDB" id="A0A8S3AZJ0"/>
<gene>
    <name evidence="2" type="ORF">SMN809_LOCUS45330</name>
</gene>
<sequence length="63" mass="7016">NVFFFIARISKDEPRKFGSISKVVWSSVKNTNDTFIIFSGGMPNQTDPQQISVVNTNTPPSKP</sequence>
<accession>A0A8S3AZJ0</accession>
<protein>
    <recommendedName>
        <fullName evidence="1">Lethal giant larvae homologue 2 domain-containing protein</fullName>
    </recommendedName>
</protein>
<feature type="domain" description="Lethal giant larvae homologue 2" evidence="1">
    <location>
        <begin position="19"/>
        <end position="54"/>
    </location>
</feature>
<feature type="non-terminal residue" evidence="2">
    <location>
        <position position="63"/>
    </location>
</feature>
<dbReference type="Pfam" id="PF08366">
    <property type="entry name" value="LLGL"/>
    <property type="match status" value="1"/>
</dbReference>
<proteinExistence type="predicted"/>
<dbReference type="InterPro" id="IPR013577">
    <property type="entry name" value="LLGL2"/>
</dbReference>
<evidence type="ECO:0000259" key="1">
    <source>
        <dbReference type="Pfam" id="PF08366"/>
    </source>
</evidence>
<reference evidence="2" key="1">
    <citation type="submission" date="2021-02" db="EMBL/GenBank/DDBJ databases">
        <authorList>
            <person name="Nowell W R."/>
        </authorList>
    </citation>
    <scope>NUCLEOTIDE SEQUENCE</scope>
</reference>
<dbReference type="EMBL" id="CAJOBI010138247">
    <property type="protein sequence ID" value="CAF4755769.1"/>
    <property type="molecule type" value="Genomic_DNA"/>
</dbReference>
<evidence type="ECO:0000313" key="2">
    <source>
        <dbReference type="EMBL" id="CAF4755769.1"/>
    </source>
</evidence>
<dbReference type="Proteomes" id="UP000676336">
    <property type="component" value="Unassembled WGS sequence"/>
</dbReference>
<comment type="caution">
    <text evidence="2">The sequence shown here is derived from an EMBL/GenBank/DDBJ whole genome shotgun (WGS) entry which is preliminary data.</text>
</comment>
<name>A0A8S3AZJ0_9BILA</name>